<comment type="similarity">
    <text evidence="1">To bacterial alkanal monooxygenase alpha and beta chains.</text>
</comment>
<dbReference type="InterPro" id="IPR019949">
    <property type="entry name" value="CmoO-like"/>
</dbReference>
<evidence type="ECO:0000256" key="1">
    <source>
        <dbReference type="ARBA" id="ARBA00007789"/>
    </source>
</evidence>
<dbReference type="SUPFAM" id="SSF51679">
    <property type="entry name" value="Bacterial luciferase-like"/>
    <property type="match status" value="1"/>
</dbReference>
<protein>
    <submittedName>
        <fullName evidence="3">Luciferase family oxidoreductase group 1</fullName>
    </submittedName>
</protein>
<sequence>MPGGVGVSVLDTSPVVEGSTAAEALRNTVDLAVLADRLGYRRYWAAENHGMRGVASCAPAVLTAELAGRTRRIRVGAGGVLLPHHAPLVVAEQFGTLEALHPQRIDLGLGRATGAPRRIAPHLRTEHDRPFDEQLTALLRWFDEDSAAMPAAGNRPELWVLGSSVATAGTAARLGLPYATRAEADPDTAVTVLAAADGVPTMLETPVIAAPTDAEAERVAASVRARLAWRSRHGRRVRLPDVATAVTALADPDDRAEGHRLTRHHVVGGPDTVRERLQELLDRTGADELMVSGYVADHDDRCRSYEIIADVARGLRARVLSAPSRG</sequence>
<dbReference type="Gene3D" id="3.20.20.30">
    <property type="entry name" value="Luciferase-like domain"/>
    <property type="match status" value="1"/>
</dbReference>
<dbReference type="EMBL" id="JAGINU010000001">
    <property type="protein sequence ID" value="MBP2368262.1"/>
    <property type="molecule type" value="Genomic_DNA"/>
</dbReference>
<evidence type="ECO:0000313" key="4">
    <source>
        <dbReference type="Proteomes" id="UP001519295"/>
    </source>
</evidence>
<dbReference type="NCBIfam" id="TIGR03558">
    <property type="entry name" value="oxido_grp_1"/>
    <property type="match status" value="1"/>
</dbReference>
<dbReference type="Proteomes" id="UP001519295">
    <property type="component" value="Unassembled WGS sequence"/>
</dbReference>
<evidence type="ECO:0000259" key="2">
    <source>
        <dbReference type="Pfam" id="PF00296"/>
    </source>
</evidence>
<dbReference type="PANTHER" id="PTHR30137:SF6">
    <property type="entry name" value="LUCIFERASE-LIKE MONOOXYGENASE"/>
    <property type="match status" value="1"/>
</dbReference>
<reference evidence="3 4" key="1">
    <citation type="submission" date="2021-03" db="EMBL/GenBank/DDBJ databases">
        <title>Sequencing the genomes of 1000 actinobacteria strains.</title>
        <authorList>
            <person name="Klenk H.-P."/>
        </authorList>
    </citation>
    <scope>NUCLEOTIDE SEQUENCE [LARGE SCALE GENOMIC DNA]</scope>
    <source>
        <strain evidence="3 4">DSM 45256</strain>
    </source>
</reference>
<organism evidence="3 4">
    <name type="scientific">Pseudonocardia parietis</name>
    <dbReference type="NCBI Taxonomy" id="570936"/>
    <lineage>
        <taxon>Bacteria</taxon>
        <taxon>Bacillati</taxon>
        <taxon>Actinomycetota</taxon>
        <taxon>Actinomycetes</taxon>
        <taxon>Pseudonocardiales</taxon>
        <taxon>Pseudonocardiaceae</taxon>
        <taxon>Pseudonocardia</taxon>
    </lineage>
</organism>
<evidence type="ECO:0000313" key="3">
    <source>
        <dbReference type="EMBL" id="MBP2368262.1"/>
    </source>
</evidence>
<dbReference type="InterPro" id="IPR011251">
    <property type="entry name" value="Luciferase-like_dom"/>
</dbReference>
<feature type="domain" description="Luciferase-like" evidence="2">
    <location>
        <begin position="18"/>
        <end position="287"/>
    </location>
</feature>
<dbReference type="InterPro" id="IPR036661">
    <property type="entry name" value="Luciferase-like_sf"/>
</dbReference>
<dbReference type="InterPro" id="IPR050766">
    <property type="entry name" value="Bact_Lucif_Oxidored"/>
</dbReference>
<proteinExistence type="predicted"/>
<dbReference type="PANTHER" id="PTHR30137">
    <property type="entry name" value="LUCIFERASE-LIKE MONOOXYGENASE"/>
    <property type="match status" value="1"/>
</dbReference>
<keyword evidence="4" id="KW-1185">Reference proteome</keyword>
<name>A0ABS4VWE8_9PSEU</name>
<dbReference type="Pfam" id="PF00296">
    <property type="entry name" value="Bac_luciferase"/>
    <property type="match status" value="1"/>
</dbReference>
<dbReference type="RefSeq" id="WP_210028800.1">
    <property type="nucleotide sequence ID" value="NZ_JAGINU010000001.1"/>
</dbReference>
<accession>A0ABS4VWE8</accession>
<comment type="caution">
    <text evidence="3">The sequence shown here is derived from an EMBL/GenBank/DDBJ whole genome shotgun (WGS) entry which is preliminary data.</text>
</comment>
<gene>
    <name evidence="3" type="ORF">JOF36_003958</name>
</gene>